<comment type="caution">
    <text evidence="3">The sequence shown here is derived from an EMBL/GenBank/DDBJ whole genome shotgun (WGS) entry which is preliminary data.</text>
</comment>
<gene>
    <name evidence="3" type="ORF">G3446_09655</name>
</gene>
<dbReference type="Gene3D" id="3.30.70.20">
    <property type="match status" value="1"/>
</dbReference>
<reference evidence="3 4" key="1">
    <citation type="submission" date="2020-02" db="EMBL/GenBank/DDBJ databases">
        <title>Genome sequences of Thiorhodococcus mannitoliphagus and Thiorhodococcus minor, purple sulfur photosynthetic bacteria in the gammaproteobacterial family, Chromatiaceae.</title>
        <authorList>
            <person name="Aviles F.A."/>
            <person name="Meyer T.E."/>
            <person name="Kyndt J.A."/>
        </authorList>
    </citation>
    <scope>NUCLEOTIDE SEQUENCE [LARGE SCALE GENOMIC DNA]</scope>
    <source>
        <strain evidence="3 4">DSM 11518</strain>
    </source>
</reference>
<evidence type="ECO:0000256" key="1">
    <source>
        <dbReference type="SAM" id="Coils"/>
    </source>
</evidence>
<feature type="coiled-coil region" evidence="1">
    <location>
        <begin position="645"/>
        <end position="685"/>
    </location>
</feature>
<accession>A0A6M0JX86</accession>
<evidence type="ECO:0000256" key="2">
    <source>
        <dbReference type="SAM" id="MobiDB-lite"/>
    </source>
</evidence>
<dbReference type="RefSeq" id="WP_164452626.1">
    <property type="nucleotide sequence ID" value="NZ_JAAIJQ010000023.1"/>
</dbReference>
<protein>
    <submittedName>
        <fullName evidence="3">Ferredoxin</fullName>
    </submittedName>
</protein>
<name>A0A6M0JX86_9GAMM</name>
<keyword evidence="4" id="KW-1185">Reference proteome</keyword>
<dbReference type="AlphaFoldDB" id="A0A6M0JX86"/>
<proteinExistence type="predicted"/>
<evidence type="ECO:0000313" key="4">
    <source>
        <dbReference type="Proteomes" id="UP000483379"/>
    </source>
</evidence>
<evidence type="ECO:0000313" key="3">
    <source>
        <dbReference type="EMBL" id="NEV62152.1"/>
    </source>
</evidence>
<keyword evidence="1" id="KW-0175">Coiled coil</keyword>
<dbReference type="Pfam" id="PF13370">
    <property type="entry name" value="Fer4_13"/>
    <property type="match status" value="1"/>
</dbReference>
<feature type="compositionally biased region" description="Low complexity" evidence="2">
    <location>
        <begin position="735"/>
        <end position="745"/>
    </location>
</feature>
<dbReference type="EMBL" id="JAAIJQ010000023">
    <property type="protein sequence ID" value="NEV62152.1"/>
    <property type="molecule type" value="Genomic_DNA"/>
</dbReference>
<dbReference type="Proteomes" id="UP000483379">
    <property type="component" value="Unassembled WGS sequence"/>
</dbReference>
<organism evidence="3 4">
    <name type="scientific">Thiorhodococcus minor</name>
    <dbReference type="NCBI Taxonomy" id="57489"/>
    <lineage>
        <taxon>Bacteria</taxon>
        <taxon>Pseudomonadati</taxon>
        <taxon>Pseudomonadota</taxon>
        <taxon>Gammaproteobacteria</taxon>
        <taxon>Chromatiales</taxon>
        <taxon>Chromatiaceae</taxon>
        <taxon>Thiorhodococcus</taxon>
    </lineage>
</organism>
<feature type="region of interest" description="Disordered" evidence="2">
    <location>
        <begin position="734"/>
        <end position="753"/>
    </location>
</feature>
<sequence>MTTEKNYESQFPAAEGERVPALPIAVKDAKATRELMFTLRHFHLGDPGGRAALEPLGDDWLPALLDPFRDANRLRYDYPLILFPPAEGDGSQPASELAQSLAQWLSETVQGFGPEAQSARILRDHLPWLEHHLRTTLRDHEGPLLAVPVLNAAGLALQQHLGLDQTHRDALAQNLERLAAAAGEAEVMGYGRYPALHLLIHAIRSRVVPRRAGFQARVDACIRGLKSLFEVEWGKSVESIEPRRARDSVGPGGGRFDPDALSEVMDYGRGTRKMSPERRARIEQALEVLESWRPDPVLVRFVHLGAIDADWMRASEDVRDLVDPDPSGRATALFDEEAAKLAQVFAAVRIAELEIGSIYDPTIHDPWFATFGWEAFSHEELLLVPCVIALEDASRVAGEGLRSLSRLLSSGRPAQILVRIQPSNNPGALPDEDPFQSYRTELGYLGIAHRQAVVNQSSAARHQNLIQGYLEALDATHTSLHLINTGMRPDSNLLQLNAWLVAGAGIEGRAHPFFRVNPAAGDFAANRVSFDGNPQEDSDWPVHPFSFRDENGTEATLDLAFTFADYAMLVPRLREHFRLIPPGCDSDSLVPVSDYLSLPLDEANQRLPYLWAVDGNAILHRVLVSRELIVACRDRLNFWHSLQELAGVRNRYVELAIERTQAEERQRAAEERTQLEAEHAAEVERVRERAAGEAMQRLTDTLMGLDFNAAVGNILPGGRRAEPVAAIETVDATVASQPEESQSEQPAEDAAPDLGFDEPWIDTPLCTSCNDCPRINSQLFVYNEDKQALLGDLNKGTYAQLVEAAEICPAKCIHPGKPWDPEEPGLDALVERAAAFA</sequence>